<dbReference type="InterPro" id="IPR023393">
    <property type="entry name" value="START-like_dom_sf"/>
</dbReference>
<feature type="compositionally biased region" description="Basic and acidic residues" evidence="2">
    <location>
        <begin position="681"/>
        <end position="695"/>
    </location>
</feature>
<feature type="compositionally biased region" description="Polar residues" evidence="2">
    <location>
        <begin position="663"/>
        <end position="679"/>
    </location>
</feature>
<dbReference type="GO" id="GO:0005096">
    <property type="term" value="F:GTPase activator activity"/>
    <property type="evidence" value="ECO:0007669"/>
    <property type="project" value="UniProtKB-KW"/>
</dbReference>
<evidence type="ECO:0000313" key="5">
    <source>
        <dbReference type="Proteomes" id="UP000241769"/>
    </source>
</evidence>
<dbReference type="Proteomes" id="UP000241769">
    <property type="component" value="Unassembled WGS sequence"/>
</dbReference>
<dbReference type="Pfam" id="PF00616">
    <property type="entry name" value="RasGAP"/>
    <property type="match status" value="1"/>
</dbReference>
<comment type="caution">
    <text evidence="4">The sequence shown here is derived from an EMBL/GenBank/DDBJ whole genome shotgun (WGS) entry which is preliminary data.</text>
</comment>
<reference evidence="4 5" key="1">
    <citation type="journal article" date="2018" name="Genome Biol. Evol.">
        <title>Multiple Roots of Fruiting Body Formation in Amoebozoa.</title>
        <authorList>
            <person name="Hillmann F."/>
            <person name="Forbes G."/>
            <person name="Novohradska S."/>
            <person name="Ferling I."/>
            <person name="Riege K."/>
            <person name="Groth M."/>
            <person name="Westermann M."/>
            <person name="Marz M."/>
            <person name="Spaller T."/>
            <person name="Winckler T."/>
            <person name="Schaap P."/>
            <person name="Glockner G."/>
        </authorList>
    </citation>
    <scope>NUCLEOTIDE SEQUENCE [LARGE SCALE GENOMIC DNA]</scope>
    <source>
        <strain evidence="4 5">Jena</strain>
    </source>
</reference>
<dbReference type="PROSITE" id="PS50018">
    <property type="entry name" value="RAS_GTPASE_ACTIV_2"/>
    <property type="match status" value="1"/>
</dbReference>
<dbReference type="EMBL" id="MDYQ01000368">
    <property type="protein sequence ID" value="PRP75687.1"/>
    <property type="molecule type" value="Genomic_DNA"/>
</dbReference>
<dbReference type="PANTHER" id="PTHR10194">
    <property type="entry name" value="RAS GTPASE-ACTIVATING PROTEINS"/>
    <property type="match status" value="1"/>
</dbReference>
<dbReference type="AlphaFoldDB" id="A0A2P6MVG1"/>
<dbReference type="InParanoid" id="A0A2P6MVG1"/>
<proteinExistence type="predicted"/>
<evidence type="ECO:0000259" key="3">
    <source>
        <dbReference type="PROSITE" id="PS50018"/>
    </source>
</evidence>
<keyword evidence="1" id="KW-0343">GTPase activation</keyword>
<feature type="region of interest" description="Disordered" evidence="2">
    <location>
        <begin position="48"/>
        <end position="67"/>
    </location>
</feature>
<dbReference type="SUPFAM" id="SSF48350">
    <property type="entry name" value="GTPase activation domain, GAP"/>
    <property type="match status" value="1"/>
</dbReference>
<evidence type="ECO:0000256" key="2">
    <source>
        <dbReference type="SAM" id="MobiDB-lite"/>
    </source>
</evidence>
<name>A0A2P6MVG1_9EUKA</name>
<dbReference type="InterPro" id="IPR039360">
    <property type="entry name" value="Ras_GTPase"/>
</dbReference>
<gene>
    <name evidence="4" type="ORF">PROFUN_15395</name>
</gene>
<accession>A0A2P6MVG1</accession>
<dbReference type="InterPro" id="IPR001936">
    <property type="entry name" value="RasGAP_dom"/>
</dbReference>
<dbReference type="SUPFAM" id="SSF55961">
    <property type="entry name" value="Bet v1-like"/>
    <property type="match status" value="1"/>
</dbReference>
<sequence length="890" mass="102021">LKVVKGVALVERVSSHLTMDVGSSKRGASIGRRSSGALLFNTELRTSSSAPVSPLKNRTGSSIGDDVEDNTRRLVNSLSLSSRNAANSESQQLCKDLLEQPSLVIDVVNKAIDIQSLSSLLHRFFTMHHREWDLFKWAVDSEITTNMDSLQVIFRGDSLAARTLYLRTMTEEGMQFLSHIYAPLMDKISNHKAVGEGEDKVFLSLECEFKKKELSSEEEENLRWYIDTATEFLGALCLSADSLPRYYIVVDETLNCISSIRKSFAYLRSSLERNLDMETPENRHYLLCSIIFLRFCCPGLTSPKTFGLLPPEWNEKARVHIQRRLINVSKLIQIVANRAGGMTYHPLYEDFLEKQGAKVSKFVYTVTTDDAAQIQRRKLSLTGKMRTSMDDFIPPHSQSSSDLMAVYKQPTDPQAQEIEDQLRDYLQNHYLTARSNSTMAEMSYQMQQQAVLDAHRGIMKCEWKSIRSSRKREMALWEAKGKEHLYKVVCKFRADLGLLYDIIKHFSNFVKFCPFITHAEPLEIYDDNASDWYIQTKGGIGSTSRDYVFTNRTFSNEKMAISCYYSVNNEKAPPTKFTRGSIKESGFILERDILDPEITTMVAVVNWSGGNAPYKRTSEPATEIYKAMKAVHKDIFGKLSDEEKHLKLCDIVKVRRNQKPRQNRNAASYPPSTRNQQHKGSTKDVVHESRRKDVASQKPVRTVQTTRSSVTVTFPTTKPTTPLRDDSEMVNELFASLREFTRKANKAQISQHEENFMRKIMERGPSDLPSTLLEIMGGNVAIVRVMQELHEQGWSKHSYVITLDDQVRAVRVLQTTVNEDMRDLLRHFYVLMTNENLSSVFTTIPLMDRERKEREWDDLKKSVVTWTTSEWNKGRKRRLSGCFLFGRLEK</sequence>
<feature type="compositionally biased region" description="Low complexity" evidence="2">
    <location>
        <begin position="700"/>
        <end position="722"/>
    </location>
</feature>
<dbReference type="SMART" id="SM00323">
    <property type="entry name" value="RasGAP"/>
    <property type="match status" value="1"/>
</dbReference>
<keyword evidence="5" id="KW-1185">Reference proteome</keyword>
<feature type="region of interest" description="Disordered" evidence="2">
    <location>
        <begin position="654"/>
        <end position="724"/>
    </location>
</feature>
<protein>
    <recommendedName>
        <fullName evidence="3">Ras-GAP domain-containing protein</fullName>
    </recommendedName>
</protein>
<evidence type="ECO:0000313" key="4">
    <source>
        <dbReference type="EMBL" id="PRP75687.1"/>
    </source>
</evidence>
<organism evidence="4 5">
    <name type="scientific">Planoprotostelium fungivorum</name>
    <dbReference type="NCBI Taxonomy" id="1890364"/>
    <lineage>
        <taxon>Eukaryota</taxon>
        <taxon>Amoebozoa</taxon>
        <taxon>Evosea</taxon>
        <taxon>Variosea</taxon>
        <taxon>Cavosteliida</taxon>
        <taxon>Cavosteliaceae</taxon>
        <taxon>Planoprotostelium</taxon>
    </lineage>
</organism>
<feature type="non-terminal residue" evidence="4">
    <location>
        <position position="1"/>
    </location>
</feature>
<evidence type="ECO:0000256" key="1">
    <source>
        <dbReference type="ARBA" id="ARBA00022468"/>
    </source>
</evidence>
<dbReference type="PANTHER" id="PTHR10194:SF60">
    <property type="entry name" value="RAS GTPASE-ACTIVATING PROTEIN RASKOL"/>
    <property type="match status" value="1"/>
</dbReference>
<dbReference type="STRING" id="1890364.A0A2P6MVG1"/>
<dbReference type="InterPro" id="IPR008936">
    <property type="entry name" value="Rho_GTPase_activation_prot"/>
</dbReference>
<dbReference type="Gene3D" id="1.10.506.10">
    <property type="entry name" value="GTPase Activation - p120gap, domain 1"/>
    <property type="match status" value="1"/>
</dbReference>
<feature type="domain" description="Ras-GAP" evidence="3">
    <location>
        <begin position="113"/>
        <end position="337"/>
    </location>
</feature>
<feature type="compositionally biased region" description="Polar residues" evidence="2">
    <location>
        <begin position="48"/>
        <end position="62"/>
    </location>
</feature>
<dbReference type="Gene3D" id="3.30.530.20">
    <property type="match status" value="1"/>
</dbReference>